<accession>A0A8G2FLH6</accession>
<comment type="caution">
    <text evidence="3">The sequence shown here is derived from an EMBL/GenBank/DDBJ whole genome shotgun (WGS) entry which is preliminary data.</text>
</comment>
<reference evidence="3 4" key="1">
    <citation type="submission" date="2017-01" db="EMBL/GenBank/DDBJ databases">
        <authorList>
            <person name="Varghese N."/>
            <person name="Submissions S."/>
        </authorList>
    </citation>
    <scope>NUCLEOTIDE SEQUENCE [LARGE SCALE GENOMIC DNA]</scope>
    <source>
        <strain evidence="3 4">ATCC 35905</strain>
    </source>
</reference>
<sequence>MPLANTLTILVVDDQQTIRSLARMALEQWGVGEILEAADGEEALKVILTHKTPIHLIISDYNMPNMNGLSLLRAVRAHGPISKTAFIMLTGRADKQMVLSAVEHGVNNYLVKPFTPESLREKIEAVIGALK</sequence>
<keyword evidence="1" id="KW-0597">Phosphoprotein</keyword>
<dbReference type="PANTHER" id="PTHR43228:SF1">
    <property type="entry name" value="TWO-COMPONENT RESPONSE REGULATOR ARR22"/>
    <property type="match status" value="1"/>
</dbReference>
<feature type="modified residue" description="4-aspartylphosphate" evidence="1">
    <location>
        <position position="60"/>
    </location>
</feature>
<dbReference type="RefSeq" id="WP_029313126.1">
    <property type="nucleotide sequence ID" value="NZ_FTNE01000013.1"/>
</dbReference>
<dbReference type="Gene3D" id="3.40.50.2300">
    <property type="match status" value="1"/>
</dbReference>
<dbReference type="Proteomes" id="UP000186308">
    <property type="component" value="Unassembled WGS sequence"/>
</dbReference>
<dbReference type="InterPro" id="IPR052048">
    <property type="entry name" value="ST_Response_Regulator"/>
</dbReference>
<evidence type="ECO:0000313" key="3">
    <source>
        <dbReference type="EMBL" id="SIQ99139.1"/>
    </source>
</evidence>
<dbReference type="InterPro" id="IPR011006">
    <property type="entry name" value="CheY-like_superfamily"/>
</dbReference>
<dbReference type="AlphaFoldDB" id="A0A8G2FLH6"/>
<evidence type="ECO:0000259" key="2">
    <source>
        <dbReference type="PROSITE" id="PS50110"/>
    </source>
</evidence>
<dbReference type="GO" id="GO:0000160">
    <property type="term" value="P:phosphorelay signal transduction system"/>
    <property type="evidence" value="ECO:0007669"/>
    <property type="project" value="InterPro"/>
</dbReference>
<dbReference type="EMBL" id="FTNE01000013">
    <property type="protein sequence ID" value="SIQ99139.1"/>
    <property type="molecule type" value="Genomic_DNA"/>
</dbReference>
<protein>
    <submittedName>
        <fullName evidence="3">Two-component system, chemotaxis family, response regulator CheY</fullName>
    </submittedName>
</protein>
<evidence type="ECO:0000256" key="1">
    <source>
        <dbReference type="PROSITE-ProRule" id="PRU00169"/>
    </source>
</evidence>
<dbReference type="PROSITE" id="PS50110">
    <property type="entry name" value="RESPONSE_REGULATORY"/>
    <property type="match status" value="1"/>
</dbReference>
<keyword evidence="4" id="KW-1185">Reference proteome</keyword>
<gene>
    <name evidence="3" type="ORF">SAMN05421828_11325</name>
</gene>
<feature type="domain" description="Response regulatory" evidence="2">
    <location>
        <begin position="8"/>
        <end position="127"/>
    </location>
</feature>
<evidence type="ECO:0000313" key="4">
    <source>
        <dbReference type="Proteomes" id="UP000186308"/>
    </source>
</evidence>
<dbReference type="Pfam" id="PF00072">
    <property type="entry name" value="Response_reg"/>
    <property type="match status" value="1"/>
</dbReference>
<dbReference type="SUPFAM" id="SSF52172">
    <property type="entry name" value="CheY-like"/>
    <property type="match status" value="1"/>
</dbReference>
<dbReference type="SMART" id="SM00448">
    <property type="entry name" value="REC"/>
    <property type="match status" value="1"/>
</dbReference>
<dbReference type="InterPro" id="IPR001789">
    <property type="entry name" value="Sig_transdc_resp-reg_receiver"/>
</dbReference>
<name>A0A8G2FLH6_ACIRU</name>
<organism evidence="3 4">
    <name type="scientific">Acidiphilium rubrum</name>
    <dbReference type="NCBI Taxonomy" id="526"/>
    <lineage>
        <taxon>Bacteria</taxon>
        <taxon>Pseudomonadati</taxon>
        <taxon>Pseudomonadota</taxon>
        <taxon>Alphaproteobacteria</taxon>
        <taxon>Acetobacterales</taxon>
        <taxon>Acidocellaceae</taxon>
        <taxon>Acidiphilium</taxon>
    </lineage>
</organism>
<proteinExistence type="predicted"/>
<dbReference type="PANTHER" id="PTHR43228">
    <property type="entry name" value="TWO-COMPONENT RESPONSE REGULATOR"/>
    <property type="match status" value="1"/>
</dbReference>
<dbReference type="OrthoDB" id="9800897at2"/>